<dbReference type="AlphaFoldDB" id="A0A8H3GH92"/>
<evidence type="ECO:0000313" key="3">
    <source>
        <dbReference type="Proteomes" id="UP000663846"/>
    </source>
</evidence>
<evidence type="ECO:0008006" key="4">
    <source>
        <dbReference type="Google" id="ProtNLM"/>
    </source>
</evidence>
<accession>A0A8H3GH92</accession>
<dbReference type="Proteomes" id="UP000663846">
    <property type="component" value="Unassembled WGS sequence"/>
</dbReference>
<evidence type="ECO:0000313" key="2">
    <source>
        <dbReference type="EMBL" id="CAE6449886.1"/>
    </source>
</evidence>
<dbReference type="EMBL" id="CAJMWS010000532">
    <property type="protein sequence ID" value="CAE6449886.1"/>
    <property type="molecule type" value="Genomic_DNA"/>
</dbReference>
<feature type="region of interest" description="Disordered" evidence="1">
    <location>
        <begin position="111"/>
        <end position="130"/>
    </location>
</feature>
<sequence length="245" mass="26959">MEPSSRPTSCTGQHTSQGLQGVPTQLHKAPTSLNEIHTLLIGLQFQIAALNKKFQEKIKDIQTMVEEVNQIVARAPREDEQPNTPEQTKPAQTDVEQTPQAFIGLPKTVSIEDTKPNTSRRTCWDSSSSTEEKSTLTWPVSISATSSHPCTMPGSLRGLTPSTNIGTTPSIQVKAPDPFKGIIGSKAKQWMAQVVGWMKLNWGQFAREEDVIMYFLINMEGPAATWALPHMAMFGTNKATINNID</sequence>
<comment type="caution">
    <text evidence="2">The sequence shown here is derived from an EMBL/GenBank/DDBJ whole genome shotgun (WGS) entry which is preliminary data.</text>
</comment>
<reference evidence="2" key="1">
    <citation type="submission" date="2021-01" db="EMBL/GenBank/DDBJ databases">
        <authorList>
            <person name="Kaushik A."/>
        </authorList>
    </citation>
    <scope>NUCLEOTIDE SEQUENCE</scope>
    <source>
        <strain evidence="2">AG1-1C</strain>
    </source>
</reference>
<feature type="region of interest" description="Disordered" evidence="1">
    <location>
        <begin position="73"/>
        <end position="98"/>
    </location>
</feature>
<protein>
    <recommendedName>
        <fullName evidence="4">DUF4939 domain-containing protein</fullName>
    </recommendedName>
</protein>
<feature type="compositionally biased region" description="Polar residues" evidence="1">
    <location>
        <begin position="82"/>
        <end position="98"/>
    </location>
</feature>
<organism evidence="2 3">
    <name type="scientific">Rhizoctonia solani</name>
    <dbReference type="NCBI Taxonomy" id="456999"/>
    <lineage>
        <taxon>Eukaryota</taxon>
        <taxon>Fungi</taxon>
        <taxon>Dikarya</taxon>
        <taxon>Basidiomycota</taxon>
        <taxon>Agaricomycotina</taxon>
        <taxon>Agaricomycetes</taxon>
        <taxon>Cantharellales</taxon>
        <taxon>Ceratobasidiaceae</taxon>
        <taxon>Rhizoctonia</taxon>
    </lineage>
</organism>
<feature type="compositionally biased region" description="Polar residues" evidence="1">
    <location>
        <begin position="116"/>
        <end position="125"/>
    </location>
</feature>
<evidence type="ECO:0000256" key="1">
    <source>
        <dbReference type="SAM" id="MobiDB-lite"/>
    </source>
</evidence>
<proteinExistence type="predicted"/>
<feature type="region of interest" description="Disordered" evidence="1">
    <location>
        <begin position="1"/>
        <end position="22"/>
    </location>
</feature>
<gene>
    <name evidence="2" type="ORF">RDB_LOCUS144166</name>
</gene>
<name>A0A8H3GH92_9AGAM</name>